<keyword evidence="10" id="KW-1133">Transmembrane helix</keyword>
<evidence type="ECO:0000256" key="10">
    <source>
        <dbReference type="SAM" id="Phobius"/>
    </source>
</evidence>
<evidence type="ECO:0000256" key="3">
    <source>
        <dbReference type="ARBA" id="ARBA00022801"/>
    </source>
</evidence>
<dbReference type="GO" id="GO:0009002">
    <property type="term" value="F:serine-type D-Ala-D-Ala carboxypeptidase activity"/>
    <property type="evidence" value="ECO:0007669"/>
    <property type="project" value="InterPro"/>
</dbReference>
<dbReference type="GO" id="GO:0071555">
    <property type="term" value="P:cell wall organization"/>
    <property type="evidence" value="ECO:0007669"/>
    <property type="project" value="UniProtKB-KW"/>
</dbReference>
<evidence type="ECO:0000256" key="4">
    <source>
        <dbReference type="ARBA" id="ARBA00022960"/>
    </source>
</evidence>
<feature type="binding site" evidence="8">
    <location>
        <position position="452"/>
    </location>
    <ligand>
        <name>substrate</name>
    </ligand>
</feature>
<dbReference type="Pfam" id="PF04073">
    <property type="entry name" value="tRNA_edit"/>
    <property type="match status" value="1"/>
</dbReference>
<evidence type="ECO:0000256" key="9">
    <source>
        <dbReference type="RuleBase" id="RU004016"/>
    </source>
</evidence>
<keyword evidence="4" id="KW-0133">Cell shape</keyword>
<keyword evidence="5" id="KW-0573">Peptidoglycan synthesis</keyword>
<dbReference type="Gene3D" id="3.40.710.10">
    <property type="entry name" value="DD-peptidase/beta-lactamase superfamily"/>
    <property type="match status" value="1"/>
</dbReference>
<comment type="similarity">
    <text evidence="1 9">Belongs to the peptidase S11 family.</text>
</comment>
<feature type="active site" evidence="7">
    <location>
        <position position="345"/>
    </location>
</feature>
<evidence type="ECO:0008006" key="15">
    <source>
        <dbReference type="Google" id="ProtNLM"/>
    </source>
</evidence>
<evidence type="ECO:0000313" key="13">
    <source>
        <dbReference type="EMBL" id="PJA40957.1"/>
    </source>
</evidence>
<keyword evidence="2" id="KW-0732">Signal</keyword>
<evidence type="ECO:0000259" key="11">
    <source>
        <dbReference type="Pfam" id="PF00768"/>
    </source>
</evidence>
<feature type="domain" description="YbaK/aminoacyl-tRNA synthetase-associated" evidence="12">
    <location>
        <begin position="24"/>
        <end position="154"/>
    </location>
</feature>
<dbReference type="GO" id="GO:0002161">
    <property type="term" value="F:aminoacyl-tRNA deacylase activity"/>
    <property type="evidence" value="ECO:0007669"/>
    <property type="project" value="InterPro"/>
</dbReference>
<dbReference type="EMBL" id="PFWY01000058">
    <property type="protein sequence ID" value="PJA40957.1"/>
    <property type="molecule type" value="Genomic_DNA"/>
</dbReference>
<protein>
    <recommendedName>
        <fullName evidence="15">Peptidase S11 D-alanyl-D-alanine carboxypeptidase A N-terminal domain-containing protein</fullName>
    </recommendedName>
</protein>
<sequence length="499" mass="55446">MATLYEKIKDLLDSKKIIYKELHHEAVFTSKEAAKVRNAPIEEGAKALIFKGTSKKAGKIKQSYIQIVIQGNKRVDREKFKSAYDYETLKLVSSDEVKRISGVEPGAVAPFGNLFQTKVKVYVEDGLLDNKEIEFNAGDHKISMRMKTVDWAKLVKPTIGRFAEKEKEEIIKVEAEELPAIVTKKTKKTIHQSAVITVMAIFFAFLSGILISPKLDNVANLLSNSNIQENNPKVEETKEEVLGISSENTESITYKNLPPEISANAYGVFDMKNPSHLYTKNADLPLPPASVTKIMTAIIALEEYSLDEPVVVPSKCVNINGSSVGFSANEVFTLQDMLYALLVKSGADAACSIASIYDETEFIEKMNRKANELGMQKTRFENEIGFDSEKHQFSTVNDLEKLTKYALASGIFRKIVGADDANLRPLNGSSKIYKITNTNELLFTIPGTVGIKTGTTDDAGECLIYLYENKGQEIMIVILGSTDRFGDTIKLLDWAKTYL</sequence>
<dbReference type="AlphaFoldDB" id="A0A2M7X486"/>
<evidence type="ECO:0000256" key="6">
    <source>
        <dbReference type="ARBA" id="ARBA00023316"/>
    </source>
</evidence>
<dbReference type="GO" id="GO:0006508">
    <property type="term" value="P:proteolysis"/>
    <property type="evidence" value="ECO:0007669"/>
    <property type="project" value="InterPro"/>
</dbReference>
<accession>A0A2M7X486</accession>
<evidence type="ECO:0000256" key="8">
    <source>
        <dbReference type="PIRSR" id="PIRSR618044-2"/>
    </source>
</evidence>
<evidence type="ECO:0000259" key="12">
    <source>
        <dbReference type="Pfam" id="PF04073"/>
    </source>
</evidence>
<name>A0A2M7X486_UNCKA</name>
<dbReference type="GO" id="GO:0008360">
    <property type="term" value="P:regulation of cell shape"/>
    <property type="evidence" value="ECO:0007669"/>
    <property type="project" value="UniProtKB-KW"/>
</dbReference>
<dbReference type="SUPFAM" id="SSF56601">
    <property type="entry name" value="beta-lactamase/transpeptidase-like"/>
    <property type="match status" value="1"/>
</dbReference>
<keyword evidence="10" id="KW-0812">Transmembrane</keyword>
<keyword evidence="10" id="KW-0472">Membrane</keyword>
<dbReference type="PRINTS" id="PR00725">
    <property type="entry name" value="DADACBPTASE1"/>
</dbReference>
<dbReference type="Pfam" id="PF00768">
    <property type="entry name" value="Peptidase_S11"/>
    <property type="match status" value="1"/>
</dbReference>
<evidence type="ECO:0000256" key="2">
    <source>
        <dbReference type="ARBA" id="ARBA00022729"/>
    </source>
</evidence>
<dbReference type="GO" id="GO:0009252">
    <property type="term" value="P:peptidoglycan biosynthetic process"/>
    <property type="evidence" value="ECO:0007669"/>
    <property type="project" value="UniProtKB-KW"/>
</dbReference>
<dbReference type="InterPro" id="IPR001967">
    <property type="entry name" value="Peptidase_S11_N"/>
</dbReference>
<feature type="active site" description="Proton acceptor" evidence="7">
    <location>
        <position position="293"/>
    </location>
</feature>
<dbReference type="InterPro" id="IPR018044">
    <property type="entry name" value="Peptidase_S11"/>
</dbReference>
<feature type="active site" description="Acyl-ester intermediate" evidence="7">
    <location>
        <position position="290"/>
    </location>
</feature>
<proteinExistence type="inferred from homology"/>
<evidence type="ECO:0000256" key="7">
    <source>
        <dbReference type="PIRSR" id="PIRSR618044-1"/>
    </source>
</evidence>
<feature type="domain" description="Peptidase S11 D-alanyl-D-alanine carboxypeptidase A N-terminal" evidence="11">
    <location>
        <begin position="258"/>
        <end position="481"/>
    </location>
</feature>
<evidence type="ECO:0000313" key="14">
    <source>
        <dbReference type="Proteomes" id="UP000230683"/>
    </source>
</evidence>
<comment type="caution">
    <text evidence="13">The sequence shown here is derived from an EMBL/GenBank/DDBJ whole genome shotgun (WGS) entry which is preliminary data.</text>
</comment>
<dbReference type="PANTHER" id="PTHR21581:SF6">
    <property type="entry name" value="TRAFFICKING PROTEIN PARTICLE COMPLEX SUBUNIT 12"/>
    <property type="match status" value="1"/>
</dbReference>
<dbReference type="Proteomes" id="UP000230683">
    <property type="component" value="Unassembled WGS sequence"/>
</dbReference>
<dbReference type="SUPFAM" id="SSF55826">
    <property type="entry name" value="YbaK/ProRS associated domain"/>
    <property type="match status" value="1"/>
</dbReference>
<dbReference type="InterPro" id="IPR012338">
    <property type="entry name" value="Beta-lactam/transpept-like"/>
</dbReference>
<keyword evidence="3" id="KW-0378">Hydrolase</keyword>
<evidence type="ECO:0000256" key="1">
    <source>
        <dbReference type="ARBA" id="ARBA00007164"/>
    </source>
</evidence>
<feature type="transmembrane region" description="Helical" evidence="10">
    <location>
        <begin position="194"/>
        <end position="212"/>
    </location>
</feature>
<dbReference type="InterPro" id="IPR007214">
    <property type="entry name" value="YbaK/aa-tRNA-synth-assoc-dom"/>
</dbReference>
<keyword evidence="6" id="KW-0961">Cell wall biogenesis/degradation</keyword>
<dbReference type="InterPro" id="IPR036754">
    <property type="entry name" value="YbaK/aa-tRNA-synt-asso_dom_sf"/>
</dbReference>
<organism evidence="13 14">
    <name type="scientific">candidate division WWE3 bacterium CG_4_9_14_3_um_filter_34_6</name>
    <dbReference type="NCBI Taxonomy" id="1975079"/>
    <lineage>
        <taxon>Bacteria</taxon>
        <taxon>Katanobacteria</taxon>
    </lineage>
</organism>
<evidence type="ECO:0000256" key="5">
    <source>
        <dbReference type="ARBA" id="ARBA00022984"/>
    </source>
</evidence>
<dbReference type="PANTHER" id="PTHR21581">
    <property type="entry name" value="D-ALANYL-D-ALANINE CARBOXYPEPTIDASE"/>
    <property type="match status" value="1"/>
</dbReference>
<dbReference type="Gene3D" id="3.90.960.10">
    <property type="entry name" value="YbaK/aminoacyl-tRNA synthetase-associated domain"/>
    <property type="match status" value="1"/>
</dbReference>
<gene>
    <name evidence="13" type="ORF">CO178_01265</name>
</gene>
<reference evidence="14" key="1">
    <citation type="submission" date="2017-09" db="EMBL/GenBank/DDBJ databases">
        <title>Depth-based differentiation of microbial function through sediment-hosted aquifers and enrichment of novel symbionts in the deep terrestrial subsurface.</title>
        <authorList>
            <person name="Probst A.J."/>
            <person name="Ladd B."/>
            <person name="Jarett J.K."/>
            <person name="Geller-Mcgrath D.E."/>
            <person name="Sieber C.M.K."/>
            <person name="Emerson J.B."/>
            <person name="Anantharaman K."/>
            <person name="Thomas B.C."/>
            <person name="Malmstrom R."/>
            <person name="Stieglmeier M."/>
            <person name="Klingl A."/>
            <person name="Woyke T."/>
            <person name="Ryan C.M."/>
            <person name="Banfield J.F."/>
        </authorList>
    </citation>
    <scope>NUCLEOTIDE SEQUENCE [LARGE SCALE GENOMIC DNA]</scope>
</reference>